<name>A0A1M6PEE4_9FIRM</name>
<gene>
    <name evidence="1" type="ORF">SAMN02745123_00534</name>
</gene>
<proteinExistence type="predicted"/>
<organism evidence="1 2">
    <name type="scientific">Desulforamulus aeronauticus DSM 10349</name>
    <dbReference type="NCBI Taxonomy" id="1121421"/>
    <lineage>
        <taxon>Bacteria</taxon>
        <taxon>Bacillati</taxon>
        <taxon>Bacillota</taxon>
        <taxon>Clostridia</taxon>
        <taxon>Eubacteriales</taxon>
        <taxon>Peptococcaceae</taxon>
        <taxon>Desulforamulus</taxon>
    </lineage>
</organism>
<evidence type="ECO:0000313" key="2">
    <source>
        <dbReference type="Proteomes" id="UP000183997"/>
    </source>
</evidence>
<dbReference type="AlphaFoldDB" id="A0A1M6PEE4"/>
<evidence type="ECO:0000313" key="1">
    <source>
        <dbReference type="EMBL" id="SHK06306.1"/>
    </source>
</evidence>
<keyword evidence="2" id="KW-1185">Reference proteome</keyword>
<reference evidence="2" key="1">
    <citation type="submission" date="2016-11" db="EMBL/GenBank/DDBJ databases">
        <authorList>
            <person name="Varghese N."/>
            <person name="Submissions S."/>
        </authorList>
    </citation>
    <scope>NUCLEOTIDE SEQUENCE [LARGE SCALE GENOMIC DNA]</scope>
    <source>
        <strain evidence="2">DSM 10349</strain>
    </source>
</reference>
<protein>
    <submittedName>
        <fullName evidence="1">Uncharacterized protein</fullName>
    </submittedName>
</protein>
<accession>A0A1M6PEE4</accession>
<sequence length="62" mass="6966">MKETIDLATPGMLNLYSQVKLSNSTSQPLFSKYAKGSINIVQKNGGRMFGKLFRITSYKLLH</sequence>
<dbReference type="STRING" id="1121421.SAMN02745123_00534"/>
<dbReference type="EMBL" id="FRAR01000006">
    <property type="protein sequence ID" value="SHK06306.1"/>
    <property type="molecule type" value="Genomic_DNA"/>
</dbReference>
<dbReference type="RefSeq" id="WP_072910736.1">
    <property type="nucleotide sequence ID" value="NZ_FRAR01000006.1"/>
</dbReference>
<dbReference type="Proteomes" id="UP000183997">
    <property type="component" value="Unassembled WGS sequence"/>
</dbReference>